<evidence type="ECO:0000313" key="5">
    <source>
        <dbReference type="Proteomes" id="UP000241462"/>
    </source>
</evidence>
<dbReference type="InterPro" id="IPR036864">
    <property type="entry name" value="Zn2-C6_fun-type_DNA-bd_sf"/>
</dbReference>
<protein>
    <recommendedName>
        <fullName evidence="3">Zn(2)-C6 fungal-type domain-containing protein</fullName>
    </recommendedName>
</protein>
<keyword evidence="1" id="KW-0539">Nucleus</keyword>
<dbReference type="Gene3D" id="4.10.240.10">
    <property type="entry name" value="Zn(2)-C6 fungal-type DNA-binding domain"/>
    <property type="match status" value="1"/>
</dbReference>
<feature type="compositionally biased region" description="Basic and acidic residues" evidence="2">
    <location>
        <begin position="52"/>
        <end position="61"/>
    </location>
</feature>
<accession>A0A2T2ZSG8</accession>
<sequence>MPRLGYTKSRNGCMRCRQRRVKCDEKRPCTACIRHDVRCSLLDAPVPAERWRADVADKEQRPSGTTHASSSSTSPRSSAATSDPVRLFCVPSRESHGVGTPALTPTASASATATDRFNYFDKFLLPLSSQTEAAWIQDLELMHHYTMTTAPTLPRAKTALHVWQQLVPQLATRHPFLVHQVLAMAAFHKAYLQPDRRSEYSLLASQHQNHAIEGIRSHLSGITEQNCHALFMTSSLLLICAFAAISHGPPSIEDMLDVFMLDRGVSIVLQSSEQTIQAGEFHAMFTCTPPARSNTFLAAVVGELRAFERRVRHEHDQGLLAPATAELISLEVARLVDAVDKATMTTEESEMRVVSYWPITMADEYLALLRQRSEPALALLAYYCCIMRRAEASMWFLGGWAQGVAADAERFLSPRWRAAVQWPLDQLRQAYAWPMDVS</sequence>
<dbReference type="Pfam" id="PF11951">
    <property type="entry name" value="Fungal_trans_2"/>
    <property type="match status" value="1"/>
</dbReference>
<dbReference type="PANTHER" id="PTHR47784:SF5">
    <property type="entry name" value="STEROL UPTAKE CONTROL PROTEIN 2"/>
    <property type="match status" value="1"/>
</dbReference>
<dbReference type="CDD" id="cd00067">
    <property type="entry name" value="GAL4"/>
    <property type="match status" value="1"/>
</dbReference>
<dbReference type="GO" id="GO:0008270">
    <property type="term" value="F:zinc ion binding"/>
    <property type="evidence" value="ECO:0007669"/>
    <property type="project" value="InterPro"/>
</dbReference>
<dbReference type="EMBL" id="KZ678801">
    <property type="protein sequence ID" value="PSR75099.1"/>
    <property type="molecule type" value="Genomic_DNA"/>
</dbReference>
<dbReference type="Proteomes" id="UP000241462">
    <property type="component" value="Unassembled WGS sequence"/>
</dbReference>
<dbReference type="SMART" id="SM00066">
    <property type="entry name" value="GAL4"/>
    <property type="match status" value="1"/>
</dbReference>
<dbReference type="PROSITE" id="PS50048">
    <property type="entry name" value="ZN2_CY6_FUNGAL_2"/>
    <property type="match status" value="1"/>
</dbReference>
<dbReference type="FunCoup" id="A0A2T2ZSG8">
    <property type="interactions" value="218"/>
</dbReference>
<organism evidence="4 5">
    <name type="scientific">Coniella lustricola</name>
    <dbReference type="NCBI Taxonomy" id="2025994"/>
    <lineage>
        <taxon>Eukaryota</taxon>
        <taxon>Fungi</taxon>
        <taxon>Dikarya</taxon>
        <taxon>Ascomycota</taxon>
        <taxon>Pezizomycotina</taxon>
        <taxon>Sordariomycetes</taxon>
        <taxon>Sordariomycetidae</taxon>
        <taxon>Diaporthales</taxon>
        <taxon>Schizoparmaceae</taxon>
        <taxon>Coniella</taxon>
    </lineage>
</organism>
<evidence type="ECO:0000256" key="2">
    <source>
        <dbReference type="SAM" id="MobiDB-lite"/>
    </source>
</evidence>
<keyword evidence="5" id="KW-1185">Reference proteome</keyword>
<evidence type="ECO:0000256" key="1">
    <source>
        <dbReference type="ARBA" id="ARBA00023242"/>
    </source>
</evidence>
<proteinExistence type="predicted"/>
<dbReference type="InterPro" id="IPR053157">
    <property type="entry name" value="Sterol_Uptake_Regulator"/>
</dbReference>
<dbReference type="InterPro" id="IPR001138">
    <property type="entry name" value="Zn2Cys6_DnaBD"/>
</dbReference>
<gene>
    <name evidence="4" type="ORF">BD289DRAFT_379601</name>
</gene>
<evidence type="ECO:0000259" key="3">
    <source>
        <dbReference type="PROSITE" id="PS50048"/>
    </source>
</evidence>
<dbReference type="InterPro" id="IPR021858">
    <property type="entry name" value="Fun_TF"/>
</dbReference>
<dbReference type="SUPFAM" id="SSF57701">
    <property type="entry name" value="Zn2/Cys6 DNA-binding domain"/>
    <property type="match status" value="1"/>
</dbReference>
<feature type="domain" description="Zn(2)-C6 fungal-type" evidence="3">
    <location>
        <begin position="12"/>
        <end position="41"/>
    </location>
</feature>
<dbReference type="STRING" id="2025994.A0A2T2ZSG8"/>
<feature type="region of interest" description="Disordered" evidence="2">
    <location>
        <begin position="52"/>
        <end position="83"/>
    </location>
</feature>
<dbReference type="Pfam" id="PF00172">
    <property type="entry name" value="Zn_clus"/>
    <property type="match status" value="1"/>
</dbReference>
<dbReference type="OrthoDB" id="3546279at2759"/>
<evidence type="ECO:0000313" key="4">
    <source>
        <dbReference type="EMBL" id="PSR75099.1"/>
    </source>
</evidence>
<reference evidence="4 5" key="1">
    <citation type="journal article" date="2018" name="Mycol. Prog.">
        <title>Coniella lustricola, a new species from submerged detritus.</title>
        <authorList>
            <person name="Raudabaugh D.B."/>
            <person name="Iturriaga T."/>
            <person name="Carver A."/>
            <person name="Mondo S."/>
            <person name="Pangilinan J."/>
            <person name="Lipzen A."/>
            <person name="He G."/>
            <person name="Amirebrahimi M."/>
            <person name="Grigoriev I.V."/>
            <person name="Miller A.N."/>
        </authorList>
    </citation>
    <scope>NUCLEOTIDE SEQUENCE [LARGE SCALE GENOMIC DNA]</scope>
    <source>
        <strain evidence="4 5">B22-T-1</strain>
    </source>
</reference>
<dbReference type="PANTHER" id="PTHR47784">
    <property type="entry name" value="STEROL UPTAKE CONTROL PROTEIN 2"/>
    <property type="match status" value="1"/>
</dbReference>
<dbReference type="GO" id="GO:0001228">
    <property type="term" value="F:DNA-binding transcription activator activity, RNA polymerase II-specific"/>
    <property type="evidence" value="ECO:0007669"/>
    <property type="project" value="TreeGrafter"/>
</dbReference>
<feature type="compositionally biased region" description="Low complexity" evidence="2">
    <location>
        <begin position="63"/>
        <end position="82"/>
    </location>
</feature>
<dbReference type="InParanoid" id="A0A2T2ZSG8"/>
<dbReference type="AlphaFoldDB" id="A0A2T2ZSG8"/>
<name>A0A2T2ZSG8_9PEZI</name>
<dbReference type="PROSITE" id="PS00463">
    <property type="entry name" value="ZN2_CY6_FUNGAL_1"/>
    <property type="match status" value="1"/>
</dbReference>